<dbReference type="EMBL" id="CM056819">
    <property type="protein sequence ID" value="KAJ8624021.1"/>
    <property type="molecule type" value="Genomic_DNA"/>
</dbReference>
<gene>
    <name evidence="1" type="ORF">MRB53_032551</name>
</gene>
<sequence length="210" mass="23917">MGSFKNLRYLNLSSSGFGGRVPHELGNLSTLSYLDLSDYRVIWVYTSDETSLYSFIAPPYDLHVDRFDWLSRLSSLQYLDMGGVNLSKAADWQLSITMLPSILNLHLSSCQLPSISTSFPHVNLTSHVNLAERLRYLKFLNEPINFGMTFPPKQLMLRSKCFKYFNSSKDEFISPDMHDLLNAASRSSESCISDVPRRMRSTTCPVLLLQ</sequence>
<reference evidence="1 2" key="1">
    <citation type="journal article" date="2022" name="Hortic Res">
        <title>A haplotype resolved chromosomal level avocado genome allows analysis of novel avocado genes.</title>
        <authorList>
            <person name="Nath O."/>
            <person name="Fletcher S.J."/>
            <person name="Hayward A."/>
            <person name="Shaw L.M."/>
            <person name="Masouleh A.K."/>
            <person name="Furtado A."/>
            <person name="Henry R.J."/>
            <person name="Mitter N."/>
        </authorList>
    </citation>
    <scope>NUCLEOTIDE SEQUENCE [LARGE SCALE GENOMIC DNA]</scope>
    <source>
        <strain evidence="2">cv. Hass</strain>
    </source>
</reference>
<keyword evidence="2" id="KW-1185">Reference proteome</keyword>
<protein>
    <submittedName>
        <fullName evidence="1">Uncharacterized protein</fullName>
    </submittedName>
</protein>
<comment type="caution">
    <text evidence="1">The sequence shown here is derived from an EMBL/GenBank/DDBJ whole genome shotgun (WGS) entry which is preliminary data.</text>
</comment>
<evidence type="ECO:0000313" key="1">
    <source>
        <dbReference type="EMBL" id="KAJ8624021.1"/>
    </source>
</evidence>
<evidence type="ECO:0000313" key="2">
    <source>
        <dbReference type="Proteomes" id="UP001234297"/>
    </source>
</evidence>
<dbReference type="Proteomes" id="UP001234297">
    <property type="component" value="Chromosome 11"/>
</dbReference>
<proteinExistence type="predicted"/>
<name>A0ACC2KT36_PERAE</name>
<organism evidence="1 2">
    <name type="scientific">Persea americana</name>
    <name type="common">Avocado</name>
    <dbReference type="NCBI Taxonomy" id="3435"/>
    <lineage>
        <taxon>Eukaryota</taxon>
        <taxon>Viridiplantae</taxon>
        <taxon>Streptophyta</taxon>
        <taxon>Embryophyta</taxon>
        <taxon>Tracheophyta</taxon>
        <taxon>Spermatophyta</taxon>
        <taxon>Magnoliopsida</taxon>
        <taxon>Magnoliidae</taxon>
        <taxon>Laurales</taxon>
        <taxon>Lauraceae</taxon>
        <taxon>Persea</taxon>
    </lineage>
</organism>
<accession>A0ACC2KT36</accession>